<feature type="transmembrane region" description="Helical" evidence="14">
    <location>
        <begin position="237"/>
        <end position="258"/>
    </location>
</feature>
<evidence type="ECO:0000256" key="14">
    <source>
        <dbReference type="SAM" id="Phobius"/>
    </source>
</evidence>
<evidence type="ECO:0000256" key="10">
    <source>
        <dbReference type="ARBA" id="ARBA00039950"/>
    </source>
</evidence>
<keyword evidence="16" id="KW-1185">Reference proteome</keyword>
<feature type="repeat" description="Solcar" evidence="12">
    <location>
        <begin position="1"/>
        <end position="67"/>
    </location>
</feature>
<comment type="caution">
    <text evidence="15">The sequence shown here is derived from an EMBL/GenBank/DDBJ whole genome shotgun (WGS) entry which is preliminary data.</text>
</comment>
<dbReference type="Proteomes" id="UP001642483">
    <property type="component" value="Unassembled WGS sequence"/>
</dbReference>
<evidence type="ECO:0000256" key="11">
    <source>
        <dbReference type="ARBA" id="ARBA00041876"/>
    </source>
</evidence>
<comment type="similarity">
    <text evidence="2 13">Belongs to the mitochondrial carrier (TC 2.A.29) family.</text>
</comment>
<feature type="repeat" description="Solcar" evidence="12">
    <location>
        <begin position="169"/>
        <end position="257"/>
    </location>
</feature>
<keyword evidence="5" id="KW-0677">Repeat</keyword>
<dbReference type="SUPFAM" id="SSF103506">
    <property type="entry name" value="Mitochondrial carrier"/>
    <property type="match status" value="1"/>
</dbReference>
<accession>A0ABP0GF78</accession>
<evidence type="ECO:0000256" key="13">
    <source>
        <dbReference type="RuleBase" id="RU000488"/>
    </source>
</evidence>
<dbReference type="Pfam" id="PF00153">
    <property type="entry name" value="Mito_carr"/>
    <property type="match status" value="3"/>
</dbReference>
<sequence>MHRQAAGLSVDIILFPFDTIKTRLQSKQGFFKTGGFHRLYAGLGSIALGSAPGAAVFFTAYEATRQAMDNHVQKNTRLQSMLSDMTAACTGEVVACGIRVPVEVVKQRAQVTSSGTVNVFMKCLREEGIVGFYRGYKSTVLREIPFSLIQFPLWEFSKATLAERQNGSITPWQSAWCGFFCGGFAAFTTTPLDVVKTRIMLAQKFDNDAQGRIIPIILTMYKKEGIRSLFTGALPRTFGISCGGFIFLGMFDLCKMLIGNSLL</sequence>
<comment type="catalytic activity">
    <reaction evidence="8">
        <text>S-adenosyl-L-homocysteine(out) + S-adenosyl-L-methionine(in) = S-adenosyl-L-homocysteine(in) + S-adenosyl-L-methionine(out)</text>
        <dbReference type="Rhea" id="RHEA:75479"/>
        <dbReference type="ChEBI" id="CHEBI:57856"/>
        <dbReference type="ChEBI" id="CHEBI:59789"/>
    </reaction>
</comment>
<evidence type="ECO:0000256" key="8">
    <source>
        <dbReference type="ARBA" id="ARBA00035847"/>
    </source>
</evidence>
<keyword evidence="3 13" id="KW-0813">Transport</keyword>
<dbReference type="InterPro" id="IPR018108">
    <property type="entry name" value="MCP_transmembrane"/>
</dbReference>
<evidence type="ECO:0000256" key="7">
    <source>
        <dbReference type="ARBA" id="ARBA00023136"/>
    </source>
</evidence>
<feature type="repeat" description="Solcar" evidence="12">
    <location>
        <begin position="79"/>
        <end position="160"/>
    </location>
</feature>
<reference evidence="15 16" key="1">
    <citation type="submission" date="2024-02" db="EMBL/GenBank/DDBJ databases">
        <authorList>
            <person name="Daric V."/>
            <person name="Darras S."/>
        </authorList>
    </citation>
    <scope>NUCLEOTIDE SEQUENCE [LARGE SCALE GENOMIC DNA]</scope>
</reference>
<protein>
    <recommendedName>
        <fullName evidence="10">Mitochondrial S-adenosylmethionine carrier protein</fullName>
    </recommendedName>
    <alternativeName>
        <fullName evidence="11">Solute carrier family 25 member 26</fullName>
    </alternativeName>
</protein>
<dbReference type="EMBL" id="CAWYQH010000119">
    <property type="protein sequence ID" value="CAK8690426.1"/>
    <property type="molecule type" value="Genomic_DNA"/>
</dbReference>
<dbReference type="PANTHER" id="PTHR45667">
    <property type="entry name" value="S-ADENOSYLMETHIONINE MITOCHONDRIAL CARRIER PROTEIN"/>
    <property type="match status" value="1"/>
</dbReference>
<gene>
    <name evidence="15" type="ORF">CVLEPA_LOCUS23048</name>
</gene>
<keyword evidence="4 12" id="KW-0812">Transmembrane</keyword>
<evidence type="ECO:0000256" key="12">
    <source>
        <dbReference type="PROSITE-ProRule" id="PRU00282"/>
    </source>
</evidence>
<organism evidence="15 16">
    <name type="scientific">Clavelina lepadiformis</name>
    <name type="common">Light-bulb sea squirt</name>
    <name type="synonym">Ascidia lepadiformis</name>
    <dbReference type="NCBI Taxonomy" id="159417"/>
    <lineage>
        <taxon>Eukaryota</taxon>
        <taxon>Metazoa</taxon>
        <taxon>Chordata</taxon>
        <taxon>Tunicata</taxon>
        <taxon>Ascidiacea</taxon>
        <taxon>Aplousobranchia</taxon>
        <taxon>Clavelinidae</taxon>
        <taxon>Clavelina</taxon>
    </lineage>
</organism>
<evidence type="ECO:0000256" key="5">
    <source>
        <dbReference type="ARBA" id="ARBA00022737"/>
    </source>
</evidence>
<evidence type="ECO:0000256" key="2">
    <source>
        <dbReference type="ARBA" id="ARBA00006375"/>
    </source>
</evidence>
<feature type="transmembrane region" description="Helical" evidence="14">
    <location>
        <begin position="39"/>
        <end position="61"/>
    </location>
</feature>
<keyword evidence="7 12" id="KW-0472">Membrane</keyword>
<dbReference type="PROSITE" id="PS50920">
    <property type="entry name" value="SOLCAR"/>
    <property type="match status" value="3"/>
</dbReference>
<evidence type="ECO:0000256" key="3">
    <source>
        <dbReference type="ARBA" id="ARBA00022448"/>
    </source>
</evidence>
<evidence type="ECO:0000256" key="1">
    <source>
        <dbReference type="ARBA" id="ARBA00004141"/>
    </source>
</evidence>
<comment type="function">
    <text evidence="9">Mitochondrial S-adenosyl-L-methionine/S-adenosyl-L-homocysteine antiporter. Mediates the exchange of cytosolic S-adenosyl-L-methionine, the predominant methyl-group donor for macromolecule methylation processes, for mitochondrial S-adenosylhomocysteine(SAH), a by-product of methylation reactions.</text>
</comment>
<proteinExistence type="inferred from homology"/>
<evidence type="ECO:0000256" key="4">
    <source>
        <dbReference type="ARBA" id="ARBA00022692"/>
    </source>
</evidence>
<evidence type="ECO:0000256" key="6">
    <source>
        <dbReference type="ARBA" id="ARBA00022989"/>
    </source>
</evidence>
<name>A0ABP0GF78_CLALP</name>
<dbReference type="Gene3D" id="1.50.40.10">
    <property type="entry name" value="Mitochondrial carrier domain"/>
    <property type="match status" value="1"/>
</dbReference>
<evidence type="ECO:0000313" key="15">
    <source>
        <dbReference type="EMBL" id="CAK8690426.1"/>
    </source>
</evidence>
<keyword evidence="6 14" id="KW-1133">Transmembrane helix</keyword>
<evidence type="ECO:0000256" key="9">
    <source>
        <dbReference type="ARBA" id="ARBA00037638"/>
    </source>
</evidence>
<evidence type="ECO:0000313" key="16">
    <source>
        <dbReference type="Proteomes" id="UP001642483"/>
    </source>
</evidence>
<comment type="subcellular location">
    <subcellularLocation>
        <location evidence="1">Membrane</location>
        <topology evidence="1">Multi-pass membrane protein</topology>
    </subcellularLocation>
</comment>
<dbReference type="InterPro" id="IPR023395">
    <property type="entry name" value="MCP_dom_sf"/>
</dbReference>